<dbReference type="SUPFAM" id="SSF48168">
    <property type="entry name" value="R1 subunit of ribonucleotide reductase, N-terminal domain"/>
    <property type="match status" value="1"/>
</dbReference>
<sequence length="662" mass="72632">MFSANALRVLEKRYFLKDEAGRTSEDPSALFRRVARSVSVSELNYGDEAERKSFEEKFYEMMINRRFMPNSPTLMNAGKAGGQLSACFVLPVPDNLEGIFETCKNAALIHKTGGGTGFSFSRIRPMNDRVATSTGVASGPVSFMTVYDAATEAIRQGGTRRGANMGILRIDHPDIEQFISCKHDTSKLNNFNISVAITDQFMQAVKDDLDFALVHPSTLGSSKPLVVRNVKARQLFQKIVVNAHATGEPGVVFIDRINAQDPVKLTLDSSGKVIPGTEDIEATNPCGEQPLGPGDACNLGSINVAEFLLADSSDFDFDRLGEAVDLGVRFLDDVIDANHYPFPFVREATLRNRRIGLGLMGFAEALIRLALPYNSQAARLKAEQLMSFINERAAQASEKLALQRGDFPNWQYSTWAEGAEPRHRRNATVTTIAPTGTISIIAGTTSGIEPLFAVSFIRRVLGGEELVEVNPLFEEVAKARGFYSAELMRKIAQDGTLRHIDEIPSDIKEVWVCAHDIDYQAHVRMQAAFQKYTDNAVSKTINFPAAATVEEVENSYLLAYELGLKGITVYRDTSRRGQVLNISPRATSQSIDSGSTCVEEEPLKKIDSAGRKGTATSPLVSCLEIVDVYTAQGQCPQCGAQSESFLKYEACRLCVMCGYTKC</sequence>
<dbReference type="PANTHER" id="PTHR43371">
    <property type="entry name" value="VITAMIN B12-DEPENDENT RIBONUCLEOTIDE REDUCTASE"/>
    <property type="match status" value="1"/>
</dbReference>
<dbReference type="InterPro" id="IPR000788">
    <property type="entry name" value="RNR_lg_C"/>
</dbReference>
<evidence type="ECO:0000256" key="3">
    <source>
        <dbReference type="ARBA" id="ARBA00022628"/>
    </source>
</evidence>
<evidence type="ECO:0000256" key="7">
    <source>
        <dbReference type="ARBA" id="ARBA00023116"/>
    </source>
</evidence>
<keyword evidence="9 11" id="KW-0170">Cobalt</keyword>
<comment type="cofactor">
    <cofactor evidence="1 11">
        <name>adenosylcob(III)alamin</name>
        <dbReference type="ChEBI" id="CHEBI:18408"/>
    </cofactor>
</comment>
<comment type="catalytic activity">
    <reaction evidence="10 11">
        <text>a 2'-deoxyribonucleoside 5'-diphosphate + [thioredoxin]-disulfide + H2O = a ribonucleoside 5'-diphosphate + [thioredoxin]-dithiol</text>
        <dbReference type="Rhea" id="RHEA:23252"/>
        <dbReference type="Rhea" id="RHEA-COMP:10698"/>
        <dbReference type="Rhea" id="RHEA-COMP:10700"/>
        <dbReference type="ChEBI" id="CHEBI:15377"/>
        <dbReference type="ChEBI" id="CHEBI:29950"/>
        <dbReference type="ChEBI" id="CHEBI:50058"/>
        <dbReference type="ChEBI" id="CHEBI:57930"/>
        <dbReference type="ChEBI" id="CHEBI:73316"/>
        <dbReference type="EC" id="1.17.4.1"/>
    </reaction>
</comment>
<evidence type="ECO:0000256" key="2">
    <source>
        <dbReference type="ARBA" id="ARBA00007405"/>
    </source>
</evidence>
<reference evidence="14" key="1">
    <citation type="submission" date="2021-02" db="EMBL/GenBank/DDBJ databases">
        <title>Genome-Resolved Metagenomics of a Microbial Community Performing Photosynthetic Biological Nutrient Removal.</title>
        <authorList>
            <person name="Mcdaniel E.A."/>
        </authorList>
    </citation>
    <scope>NUCLEOTIDE SEQUENCE</scope>
    <source>
        <strain evidence="14">UWPOB_OBS1</strain>
    </source>
</reference>
<dbReference type="UniPathway" id="UPA00326"/>
<evidence type="ECO:0000259" key="12">
    <source>
        <dbReference type="Pfam" id="PF00317"/>
    </source>
</evidence>
<dbReference type="Pfam" id="PF02867">
    <property type="entry name" value="Ribonuc_red_lgC"/>
    <property type="match status" value="1"/>
</dbReference>
<evidence type="ECO:0000256" key="1">
    <source>
        <dbReference type="ARBA" id="ARBA00001922"/>
    </source>
</evidence>
<gene>
    <name evidence="14" type="ORF">J0M35_13775</name>
</gene>
<dbReference type="Gene3D" id="3.20.70.20">
    <property type="match status" value="1"/>
</dbReference>
<evidence type="ECO:0000256" key="6">
    <source>
        <dbReference type="ARBA" id="ARBA00023002"/>
    </source>
</evidence>
<dbReference type="GO" id="GO:0031419">
    <property type="term" value="F:cobalamin binding"/>
    <property type="evidence" value="ECO:0007669"/>
    <property type="project" value="UniProtKB-KW"/>
</dbReference>
<comment type="similarity">
    <text evidence="2 11">Belongs to the ribonucleoside diphosphate reductase class-2 family.</text>
</comment>
<dbReference type="GO" id="GO:0004748">
    <property type="term" value="F:ribonucleoside-diphosphate reductase activity, thioredoxin disulfide as acceptor"/>
    <property type="evidence" value="ECO:0007669"/>
    <property type="project" value="UniProtKB-EC"/>
</dbReference>
<evidence type="ECO:0000256" key="8">
    <source>
        <dbReference type="ARBA" id="ARBA00023157"/>
    </source>
</evidence>
<evidence type="ECO:0000313" key="14">
    <source>
        <dbReference type="EMBL" id="MBN8661429.1"/>
    </source>
</evidence>
<dbReference type="PRINTS" id="PR01183">
    <property type="entry name" value="RIBORDTASEM1"/>
</dbReference>
<protein>
    <recommendedName>
        <fullName evidence="11">Vitamin B12-dependent ribonucleotide reductase</fullName>
        <ecNumber evidence="11">1.17.4.1</ecNumber>
    </recommendedName>
</protein>
<dbReference type="GO" id="GO:0005524">
    <property type="term" value="F:ATP binding"/>
    <property type="evidence" value="ECO:0007669"/>
    <property type="project" value="InterPro"/>
</dbReference>
<dbReference type="NCBIfam" id="TIGR02504">
    <property type="entry name" value="NrdJ_Z"/>
    <property type="match status" value="1"/>
</dbReference>
<dbReference type="InterPro" id="IPR050862">
    <property type="entry name" value="RdRp_reductase_class-2"/>
</dbReference>
<evidence type="ECO:0000256" key="4">
    <source>
        <dbReference type="ARBA" id="ARBA00022634"/>
    </source>
</evidence>
<keyword evidence="4 11" id="KW-0237">DNA synthesis</keyword>
<dbReference type="Proteomes" id="UP000664277">
    <property type="component" value="Unassembled WGS sequence"/>
</dbReference>
<dbReference type="Pfam" id="PF00317">
    <property type="entry name" value="Ribonuc_red_lgN"/>
    <property type="match status" value="1"/>
</dbReference>
<feature type="domain" description="Ribonucleotide reductase large subunit C-terminal" evidence="13">
    <location>
        <begin position="85"/>
        <end position="570"/>
    </location>
</feature>
<keyword evidence="5 11" id="KW-0547">Nucleotide-binding</keyword>
<organism evidence="14 15">
    <name type="scientific">Candidatus Obscuribacter phosphatis</name>
    <dbReference type="NCBI Taxonomy" id="1906157"/>
    <lineage>
        <taxon>Bacteria</taxon>
        <taxon>Bacillati</taxon>
        <taxon>Candidatus Melainabacteria</taxon>
        <taxon>Candidatus Obscuribacterales</taxon>
        <taxon>Candidatus Obscuribacteraceae</taxon>
        <taxon>Candidatus Obscuribacter</taxon>
    </lineage>
</organism>
<evidence type="ECO:0000256" key="11">
    <source>
        <dbReference type="RuleBase" id="RU364064"/>
    </source>
</evidence>
<keyword evidence="8" id="KW-1015">Disulfide bond</keyword>
<keyword evidence="6 11" id="KW-0560">Oxidoreductase</keyword>
<evidence type="ECO:0000256" key="9">
    <source>
        <dbReference type="ARBA" id="ARBA00023285"/>
    </source>
</evidence>
<comment type="function">
    <text evidence="11">Catalyzes the reduction of ribonucleotides to deoxyribonucleotides. May function to provide a pool of deoxyribonucleotide precursors for DNA repair during oxygen limitation and/or for immediate growth after restoration of oxygen.</text>
</comment>
<evidence type="ECO:0000256" key="10">
    <source>
        <dbReference type="ARBA" id="ARBA00047754"/>
    </source>
</evidence>
<dbReference type="InterPro" id="IPR013344">
    <property type="entry name" value="RNR_NrdJ/NrdZ"/>
</dbReference>
<accession>A0A8J7P8V5</accession>
<proteinExistence type="inferred from homology"/>
<dbReference type="GO" id="GO:0009263">
    <property type="term" value="P:deoxyribonucleotide biosynthetic process"/>
    <property type="evidence" value="ECO:0007669"/>
    <property type="project" value="UniProtKB-KW"/>
</dbReference>
<dbReference type="InterPro" id="IPR013509">
    <property type="entry name" value="RNR_lsu_N"/>
</dbReference>
<dbReference type="AlphaFoldDB" id="A0A8J7P8V5"/>
<keyword evidence="7" id="KW-0215">Deoxyribonucleotide synthesis</keyword>
<evidence type="ECO:0000313" key="15">
    <source>
        <dbReference type="Proteomes" id="UP000664277"/>
    </source>
</evidence>
<evidence type="ECO:0000259" key="13">
    <source>
        <dbReference type="Pfam" id="PF02867"/>
    </source>
</evidence>
<dbReference type="SUPFAM" id="SSF51998">
    <property type="entry name" value="PFL-like glycyl radical enzymes"/>
    <property type="match status" value="1"/>
</dbReference>
<comment type="caution">
    <text evidence="14">The sequence shown here is derived from an EMBL/GenBank/DDBJ whole genome shotgun (WGS) entry which is preliminary data.</text>
</comment>
<dbReference type="EC" id="1.17.4.1" evidence="11"/>
<name>A0A8J7P8V5_9BACT</name>
<dbReference type="GO" id="GO:0071897">
    <property type="term" value="P:DNA biosynthetic process"/>
    <property type="evidence" value="ECO:0007669"/>
    <property type="project" value="UniProtKB-KW"/>
</dbReference>
<dbReference type="CDD" id="cd02888">
    <property type="entry name" value="RNR_II_dimer"/>
    <property type="match status" value="1"/>
</dbReference>
<evidence type="ECO:0000256" key="5">
    <source>
        <dbReference type="ARBA" id="ARBA00022741"/>
    </source>
</evidence>
<dbReference type="InterPro" id="IPR008926">
    <property type="entry name" value="RNR_R1-su_N"/>
</dbReference>
<keyword evidence="3 11" id="KW-0846">Cobalamin</keyword>
<dbReference type="PANTHER" id="PTHR43371:SF1">
    <property type="entry name" value="RIBONUCLEOSIDE-DIPHOSPHATE REDUCTASE"/>
    <property type="match status" value="1"/>
</dbReference>
<feature type="domain" description="Ribonucleotide reductase large subunit N-terminal" evidence="12">
    <location>
        <begin position="2"/>
        <end position="81"/>
    </location>
</feature>
<dbReference type="EMBL" id="JAFLCK010000020">
    <property type="protein sequence ID" value="MBN8661429.1"/>
    <property type="molecule type" value="Genomic_DNA"/>
</dbReference>